<dbReference type="AlphaFoldDB" id="A0A1X2GEE3"/>
<dbReference type="InterPro" id="IPR001452">
    <property type="entry name" value="SH3_domain"/>
</dbReference>
<evidence type="ECO:0000256" key="3">
    <source>
        <dbReference type="ARBA" id="ARBA00022443"/>
    </source>
</evidence>
<evidence type="ECO:0000256" key="1">
    <source>
        <dbReference type="ARBA" id="ARBA00004651"/>
    </source>
</evidence>
<feature type="transmembrane region" description="Helical" evidence="10">
    <location>
        <begin position="38"/>
        <end position="56"/>
    </location>
</feature>
<dbReference type="InterPro" id="IPR036028">
    <property type="entry name" value="SH3-like_dom_sf"/>
</dbReference>
<evidence type="ECO:0000256" key="4">
    <source>
        <dbReference type="ARBA" id="ARBA00022475"/>
    </source>
</evidence>
<dbReference type="CDD" id="cd11855">
    <property type="entry name" value="SH3_Sho1p"/>
    <property type="match status" value="1"/>
</dbReference>
<dbReference type="Gene3D" id="2.30.30.40">
    <property type="entry name" value="SH3 Domains"/>
    <property type="match status" value="1"/>
</dbReference>
<sequence length="224" mass="24847">MLFSNVYLIALYGFNLIGWVISFVGLCASDGHTLSHSWWVVIYNAAVLVIIAGTLWKKATGLLSPLILSLVTVGIVYSTEEVAYYLEHDRRSAFFVTGSGGIICIFANFMWLTVFGIQLPITGDGMPLCMNRSEKPNDDTPSKIEDLEVEQHTVYVTPHTDFEIPVVALHAYGANPDDPNELSFEKGEVLYVHEKRGSWWQAKKTNGAVGMIPSNYVNDMPPAQ</sequence>
<dbReference type="Proteomes" id="UP000242146">
    <property type="component" value="Unassembled WGS sequence"/>
</dbReference>
<feature type="transmembrane region" description="Helical" evidence="10">
    <location>
        <begin position="6"/>
        <end position="26"/>
    </location>
</feature>
<dbReference type="SUPFAM" id="SSF50044">
    <property type="entry name" value="SH3-domain"/>
    <property type="match status" value="1"/>
</dbReference>
<evidence type="ECO:0000259" key="11">
    <source>
        <dbReference type="PROSITE" id="PS50002"/>
    </source>
</evidence>
<keyword evidence="5 10" id="KW-0812">Transmembrane</keyword>
<dbReference type="SMART" id="SM00326">
    <property type="entry name" value="SH3"/>
    <property type="match status" value="1"/>
</dbReference>
<feature type="transmembrane region" description="Helical" evidence="10">
    <location>
        <begin position="62"/>
        <end position="86"/>
    </location>
</feature>
<feature type="transmembrane region" description="Helical" evidence="10">
    <location>
        <begin position="93"/>
        <end position="117"/>
    </location>
</feature>
<keyword evidence="3 9" id="KW-0728">SH3 domain</keyword>
<feature type="domain" description="SH3" evidence="11">
    <location>
        <begin position="161"/>
        <end position="222"/>
    </location>
</feature>
<name>A0A1X2GEE3_9FUNG</name>
<protein>
    <recommendedName>
        <fullName evidence="11">SH3 domain-containing protein</fullName>
    </recommendedName>
</protein>
<dbReference type="STRING" id="101127.A0A1X2GEE3"/>
<keyword evidence="13" id="KW-1185">Reference proteome</keyword>
<comment type="caution">
    <text evidence="12">The sequence shown here is derived from an EMBL/GenBank/DDBJ whole genome shotgun (WGS) entry which is preliminary data.</text>
</comment>
<keyword evidence="8 10" id="KW-0472">Membrane</keyword>
<evidence type="ECO:0000256" key="2">
    <source>
        <dbReference type="ARBA" id="ARBA00009739"/>
    </source>
</evidence>
<keyword evidence="7" id="KW-0346">Stress response</keyword>
<dbReference type="PROSITE" id="PS50002">
    <property type="entry name" value="SH3"/>
    <property type="match status" value="1"/>
</dbReference>
<evidence type="ECO:0000313" key="12">
    <source>
        <dbReference type="EMBL" id="ORX51925.1"/>
    </source>
</evidence>
<evidence type="ECO:0000256" key="6">
    <source>
        <dbReference type="ARBA" id="ARBA00022989"/>
    </source>
</evidence>
<organism evidence="12 13">
    <name type="scientific">Hesseltinella vesiculosa</name>
    <dbReference type="NCBI Taxonomy" id="101127"/>
    <lineage>
        <taxon>Eukaryota</taxon>
        <taxon>Fungi</taxon>
        <taxon>Fungi incertae sedis</taxon>
        <taxon>Mucoromycota</taxon>
        <taxon>Mucoromycotina</taxon>
        <taxon>Mucoromycetes</taxon>
        <taxon>Mucorales</taxon>
        <taxon>Cunninghamellaceae</taxon>
        <taxon>Hesseltinella</taxon>
    </lineage>
</organism>
<dbReference type="PRINTS" id="PR00452">
    <property type="entry name" value="SH3DOMAIN"/>
</dbReference>
<keyword evidence="4" id="KW-1003">Cell membrane</keyword>
<evidence type="ECO:0000256" key="10">
    <source>
        <dbReference type="SAM" id="Phobius"/>
    </source>
</evidence>
<dbReference type="EMBL" id="MCGT01000019">
    <property type="protein sequence ID" value="ORX51925.1"/>
    <property type="molecule type" value="Genomic_DNA"/>
</dbReference>
<evidence type="ECO:0000256" key="7">
    <source>
        <dbReference type="ARBA" id="ARBA00023016"/>
    </source>
</evidence>
<dbReference type="OrthoDB" id="5983572at2759"/>
<dbReference type="GO" id="GO:0005886">
    <property type="term" value="C:plasma membrane"/>
    <property type="evidence" value="ECO:0007669"/>
    <property type="project" value="UniProtKB-SubCell"/>
</dbReference>
<gene>
    <name evidence="12" type="ORF">DM01DRAFT_1408398</name>
</gene>
<keyword evidence="6 10" id="KW-1133">Transmembrane helix</keyword>
<accession>A0A1X2GEE3</accession>
<dbReference type="InterPro" id="IPR035522">
    <property type="entry name" value="Sho1_SH3"/>
</dbReference>
<evidence type="ECO:0000256" key="8">
    <source>
        <dbReference type="ARBA" id="ARBA00023136"/>
    </source>
</evidence>
<evidence type="ECO:0000256" key="9">
    <source>
        <dbReference type="PROSITE-ProRule" id="PRU00192"/>
    </source>
</evidence>
<evidence type="ECO:0000256" key="5">
    <source>
        <dbReference type="ARBA" id="ARBA00022692"/>
    </source>
</evidence>
<proteinExistence type="inferred from homology"/>
<dbReference type="Pfam" id="PF00018">
    <property type="entry name" value="SH3_1"/>
    <property type="match status" value="1"/>
</dbReference>
<comment type="subcellular location">
    <subcellularLocation>
        <location evidence="1">Cell membrane</location>
        <topology evidence="1">Multi-pass membrane protein</topology>
    </subcellularLocation>
</comment>
<comment type="similarity">
    <text evidence="2">Belongs to the SHO1 family.</text>
</comment>
<reference evidence="12 13" key="1">
    <citation type="submission" date="2016-07" db="EMBL/GenBank/DDBJ databases">
        <title>Pervasive Adenine N6-methylation of Active Genes in Fungi.</title>
        <authorList>
            <consortium name="DOE Joint Genome Institute"/>
            <person name="Mondo S.J."/>
            <person name="Dannebaum R.O."/>
            <person name="Kuo R.C."/>
            <person name="Labutti K."/>
            <person name="Haridas S."/>
            <person name="Kuo A."/>
            <person name="Salamov A."/>
            <person name="Ahrendt S.R."/>
            <person name="Lipzen A."/>
            <person name="Sullivan W."/>
            <person name="Andreopoulos W.B."/>
            <person name="Clum A."/>
            <person name="Lindquist E."/>
            <person name="Daum C."/>
            <person name="Ramamoorthy G.K."/>
            <person name="Gryganskyi A."/>
            <person name="Culley D."/>
            <person name="Magnuson J.K."/>
            <person name="James T.Y."/>
            <person name="O'Malley M.A."/>
            <person name="Stajich J.E."/>
            <person name="Spatafora J.W."/>
            <person name="Visel A."/>
            <person name="Grigoriev I.V."/>
        </authorList>
    </citation>
    <scope>NUCLEOTIDE SEQUENCE [LARGE SCALE GENOMIC DNA]</scope>
    <source>
        <strain evidence="12 13">NRRL 3301</strain>
    </source>
</reference>
<evidence type="ECO:0000313" key="13">
    <source>
        <dbReference type="Proteomes" id="UP000242146"/>
    </source>
</evidence>